<dbReference type="PANTHER" id="PTHR16128:SF5">
    <property type="entry name" value="FAD_NAD(P)-BINDING OXIDOREDUCTASE FAMILY PROTEIN"/>
    <property type="match status" value="1"/>
</dbReference>
<feature type="domain" description="Amine oxidase" evidence="1">
    <location>
        <begin position="128"/>
        <end position="334"/>
    </location>
</feature>
<dbReference type="OrthoDB" id="5792777at2"/>
<dbReference type="GO" id="GO:0016491">
    <property type="term" value="F:oxidoreductase activity"/>
    <property type="evidence" value="ECO:0007669"/>
    <property type="project" value="InterPro"/>
</dbReference>
<dbReference type="AlphaFoldDB" id="A0A3E0WW89"/>
<dbReference type="InterPro" id="IPR002937">
    <property type="entry name" value="Amino_oxidase"/>
</dbReference>
<evidence type="ECO:0000259" key="1">
    <source>
        <dbReference type="Pfam" id="PF01593"/>
    </source>
</evidence>
<keyword evidence="3" id="KW-1185">Reference proteome</keyword>
<dbReference type="SUPFAM" id="SSF51905">
    <property type="entry name" value="FAD/NAD(P)-binding domain"/>
    <property type="match status" value="1"/>
</dbReference>
<accession>A0A3E0WW89</accession>
<organism evidence="2 3">
    <name type="scientific">Alkalilimnicola ehrlichii</name>
    <dbReference type="NCBI Taxonomy" id="351052"/>
    <lineage>
        <taxon>Bacteria</taxon>
        <taxon>Pseudomonadati</taxon>
        <taxon>Pseudomonadota</taxon>
        <taxon>Gammaproteobacteria</taxon>
        <taxon>Chromatiales</taxon>
        <taxon>Ectothiorhodospiraceae</taxon>
        <taxon>Alkalilimnicola</taxon>
    </lineage>
</organism>
<dbReference type="Gene3D" id="3.50.50.60">
    <property type="entry name" value="FAD/NAD(P)-binding domain"/>
    <property type="match status" value="1"/>
</dbReference>
<dbReference type="Pfam" id="PF01593">
    <property type="entry name" value="Amino_oxidase"/>
    <property type="match status" value="1"/>
</dbReference>
<dbReference type="EMBL" id="NFZW01000009">
    <property type="protein sequence ID" value="RFA36431.1"/>
    <property type="molecule type" value="Genomic_DNA"/>
</dbReference>
<comment type="caution">
    <text evidence="2">The sequence shown here is derived from an EMBL/GenBank/DDBJ whole genome shotgun (WGS) entry which is preliminary data.</text>
</comment>
<gene>
    <name evidence="2" type="ORF">CAL65_10655</name>
</gene>
<dbReference type="PANTHER" id="PTHR16128">
    <property type="entry name" value="FAD/NAD(P)-BINDING OXIDOREDUCTASE FAMILY PROTEIN"/>
    <property type="match status" value="1"/>
</dbReference>
<dbReference type="Gene3D" id="3.90.660.10">
    <property type="match status" value="1"/>
</dbReference>
<reference evidence="3" key="1">
    <citation type="submission" date="2017-05" db="EMBL/GenBank/DDBJ databases">
        <authorList>
            <person name="Sharma S."/>
            <person name="Sidhu C."/>
            <person name="Pinnaka A.K."/>
        </authorList>
    </citation>
    <scope>NUCLEOTIDE SEQUENCE [LARGE SCALE GENOMIC DNA]</scope>
    <source>
        <strain evidence="3">AK93</strain>
    </source>
</reference>
<protein>
    <recommendedName>
        <fullName evidence="1">Amine oxidase domain-containing protein</fullName>
    </recommendedName>
</protein>
<dbReference type="Proteomes" id="UP000256763">
    <property type="component" value="Unassembled WGS sequence"/>
</dbReference>
<name>A0A3E0WW89_9GAMM</name>
<sequence length="338" mass="36865">MTQWLSGTRKNKVRRMKIALVGAGLAGLTCAQNLHRQGHSTTLFEASAKVGGRTASPVGRAENLDDGAQYFTARDERFRHQVQQWVATGLAAEWQARIGTWEGGRFFERLASEPRFVGTPDMSGFCTAMGERLSVRYDHTVVEINRQGGQWTLSFADETVSTEAFDAVVTAVPAPIAGKLLTANPQLAQQAETVAMSRCWAVGLRFSQRLPIPVDGAFCKHPVLSWIARNNTKPGRHCDEQWLLHATPEWSAQHAGLAEDEAATLLIDAFQALTGHAAPPQKVAVYEWPYAASLNPLDAGYLLDAELRLGACGDWCHGNRIEGAYLSGLKLAEALGKL</sequence>
<proteinExistence type="predicted"/>
<evidence type="ECO:0000313" key="3">
    <source>
        <dbReference type="Proteomes" id="UP000256763"/>
    </source>
</evidence>
<evidence type="ECO:0000313" key="2">
    <source>
        <dbReference type="EMBL" id="RFA36431.1"/>
    </source>
</evidence>
<dbReference type="Pfam" id="PF13450">
    <property type="entry name" value="NAD_binding_8"/>
    <property type="match status" value="1"/>
</dbReference>
<dbReference type="PRINTS" id="PR00419">
    <property type="entry name" value="ADXRDTASE"/>
</dbReference>
<dbReference type="InterPro" id="IPR036188">
    <property type="entry name" value="FAD/NAD-bd_sf"/>
</dbReference>